<proteinExistence type="predicted"/>
<dbReference type="Proteomes" id="UP000516369">
    <property type="component" value="Chromosome"/>
</dbReference>
<dbReference type="KEGG" id="dvn:HQ394_06890"/>
<dbReference type="EMBL" id="CP053923">
    <property type="protein sequence ID" value="QNT69123.1"/>
    <property type="molecule type" value="Genomic_DNA"/>
</dbReference>
<evidence type="ECO:0000313" key="1">
    <source>
        <dbReference type="EMBL" id="QNT69123.1"/>
    </source>
</evidence>
<sequence length="393" mass="43998">MSQLRFRNFGNLSFLQSVDKPQFLSRLLAEHSAYFERHGIDVGALTNGDACARRLLEVFTQPDDAMPGTLLQAIHLLDALADEAGHERILEEARRCSVDLGAMPDDLCPGDFALAVWLEHPWLVRVCREKTVCQSFKRYYEFRSPDGRRLDLSTVKAKIGELQEILGPWFDSRQRTPTCEVFVYEEGTEIRCLVTHGALYRTDGTITAKLQRERIGYRPQRHDSIIYDTDSGILKIHAQFATERMAYREAFGRVLFEDPAYFPEGPTYTLECLRTNGGSLAVVAGMRSVRLTEVWIESHTDKCRQQILKGVDLTEMVAGRGPIDLAGGEIVRAGFSIGYSSGGRARRLEVCLPNVADHDRDRDGTVVEAFLRANHFIATEPDGDGSGRLVAAA</sequence>
<gene>
    <name evidence="1" type="ORF">HQ394_06890</name>
</gene>
<accession>A0A7H1N087</accession>
<organism evidence="1 2">
    <name type="scientific">Defluviicoccus vanus</name>
    <dbReference type="NCBI Taxonomy" id="111831"/>
    <lineage>
        <taxon>Bacteria</taxon>
        <taxon>Pseudomonadati</taxon>
        <taxon>Pseudomonadota</taxon>
        <taxon>Alphaproteobacteria</taxon>
        <taxon>Rhodospirillales</taxon>
        <taxon>Rhodospirillaceae</taxon>
        <taxon>Defluviicoccus</taxon>
    </lineage>
</organism>
<evidence type="ECO:0000313" key="2">
    <source>
        <dbReference type="Proteomes" id="UP000516369"/>
    </source>
</evidence>
<reference evidence="1 2" key="1">
    <citation type="submission" date="2020-05" db="EMBL/GenBank/DDBJ databases">
        <title>Complete closed genome sequence of Defluviicoccus vanus.</title>
        <authorList>
            <person name="Bessarab I."/>
            <person name="Arumugam K."/>
            <person name="Maszenan A.M."/>
            <person name="Seviour R.J."/>
            <person name="Williams R.B."/>
        </authorList>
    </citation>
    <scope>NUCLEOTIDE SEQUENCE [LARGE SCALE GENOMIC DNA]</scope>
    <source>
        <strain evidence="1 2">Ben 114</strain>
    </source>
</reference>
<keyword evidence="2" id="KW-1185">Reference proteome</keyword>
<protein>
    <submittedName>
        <fullName evidence="1">Uncharacterized protein</fullName>
    </submittedName>
</protein>
<dbReference type="AlphaFoldDB" id="A0A7H1N087"/>
<name>A0A7H1N087_9PROT</name>